<dbReference type="EMBL" id="ML771080">
    <property type="protein sequence ID" value="KAE9382711.1"/>
    <property type="molecule type" value="Genomic_DNA"/>
</dbReference>
<accession>A0A6A4GB26</accession>
<protein>
    <recommendedName>
        <fullName evidence="1">CxC2-like cysteine cluster KDZ transposase-associated domain-containing protein</fullName>
    </recommendedName>
</protein>
<evidence type="ECO:0000313" key="2">
    <source>
        <dbReference type="EMBL" id="KAE9382711.1"/>
    </source>
</evidence>
<dbReference type="Pfam" id="PF18803">
    <property type="entry name" value="CxC2"/>
    <property type="match status" value="1"/>
</dbReference>
<feature type="non-terminal residue" evidence="2">
    <location>
        <position position="1"/>
    </location>
</feature>
<sequence length="118" mass="13279">WDGDLFRECSLKELGLVIQLDHQTKCPLPQNCNGKFCILDSTGIHDVNVLFCGCLNANPQYIQLLRRSLYPATLAQGKIKTVAMFHYLEQLHLLTLTTKASAYDFYLAIAKTTDNMGL</sequence>
<evidence type="ECO:0000313" key="3">
    <source>
        <dbReference type="Proteomes" id="UP000799118"/>
    </source>
</evidence>
<dbReference type="AlphaFoldDB" id="A0A6A4GB26"/>
<dbReference type="Proteomes" id="UP000799118">
    <property type="component" value="Unassembled WGS sequence"/>
</dbReference>
<feature type="non-terminal residue" evidence="2">
    <location>
        <position position="118"/>
    </location>
</feature>
<gene>
    <name evidence="2" type="ORF">BT96DRAFT_742865</name>
</gene>
<proteinExistence type="predicted"/>
<keyword evidence="3" id="KW-1185">Reference proteome</keyword>
<name>A0A6A4GB26_9AGAR</name>
<evidence type="ECO:0000259" key="1">
    <source>
        <dbReference type="Pfam" id="PF18803"/>
    </source>
</evidence>
<dbReference type="InterPro" id="IPR041457">
    <property type="entry name" value="CxC2_KDZ-assoc"/>
</dbReference>
<organism evidence="2 3">
    <name type="scientific">Gymnopus androsaceus JB14</name>
    <dbReference type="NCBI Taxonomy" id="1447944"/>
    <lineage>
        <taxon>Eukaryota</taxon>
        <taxon>Fungi</taxon>
        <taxon>Dikarya</taxon>
        <taxon>Basidiomycota</taxon>
        <taxon>Agaricomycotina</taxon>
        <taxon>Agaricomycetes</taxon>
        <taxon>Agaricomycetidae</taxon>
        <taxon>Agaricales</taxon>
        <taxon>Marasmiineae</taxon>
        <taxon>Omphalotaceae</taxon>
        <taxon>Gymnopus</taxon>
    </lineage>
</organism>
<feature type="domain" description="CxC2-like cysteine cluster KDZ transposase-associated" evidence="1">
    <location>
        <begin position="11"/>
        <end position="117"/>
    </location>
</feature>
<reference evidence="2" key="1">
    <citation type="journal article" date="2019" name="Environ. Microbiol.">
        <title>Fungal ecological strategies reflected in gene transcription - a case study of two litter decomposers.</title>
        <authorList>
            <person name="Barbi F."/>
            <person name="Kohler A."/>
            <person name="Barry K."/>
            <person name="Baskaran P."/>
            <person name="Daum C."/>
            <person name="Fauchery L."/>
            <person name="Ihrmark K."/>
            <person name="Kuo A."/>
            <person name="LaButti K."/>
            <person name="Lipzen A."/>
            <person name="Morin E."/>
            <person name="Grigoriev I.V."/>
            <person name="Henrissat B."/>
            <person name="Lindahl B."/>
            <person name="Martin F."/>
        </authorList>
    </citation>
    <scope>NUCLEOTIDE SEQUENCE</scope>
    <source>
        <strain evidence="2">JB14</strain>
    </source>
</reference>